<protein>
    <submittedName>
        <fullName evidence="7">Zinc finger MYND domain-containing protein 12</fullName>
    </submittedName>
</protein>
<evidence type="ECO:0000256" key="4">
    <source>
        <dbReference type="PROSITE-ProRule" id="PRU00134"/>
    </source>
</evidence>
<keyword evidence="1" id="KW-0479">Metal-binding</keyword>
<keyword evidence="2 4" id="KW-0863">Zinc-finger</keyword>
<evidence type="ECO:0000256" key="1">
    <source>
        <dbReference type="ARBA" id="ARBA00022723"/>
    </source>
</evidence>
<dbReference type="InterPro" id="IPR002893">
    <property type="entry name" value="Znf_MYND"/>
</dbReference>
<dbReference type="PROSITE" id="PS01360">
    <property type="entry name" value="ZF_MYND_1"/>
    <property type="match status" value="1"/>
</dbReference>
<evidence type="ECO:0000256" key="3">
    <source>
        <dbReference type="ARBA" id="ARBA00022833"/>
    </source>
</evidence>
<dbReference type="SUPFAM" id="SSF144232">
    <property type="entry name" value="HIT/MYND zinc finger-like"/>
    <property type="match status" value="1"/>
</dbReference>
<dbReference type="SUPFAM" id="SSF48452">
    <property type="entry name" value="TPR-like"/>
    <property type="match status" value="1"/>
</dbReference>
<dbReference type="Gene3D" id="1.25.40.10">
    <property type="entry name" value="Tetratricopeptide repeat domain"/>
    <property type="match status" value="1"/>
</dbReference>
<dbReference type="GeneID" id="107121268"/>
<accession>A0ABM1L107</accession>
<dbReference type="InterPro" id="IPR011990">
    <property type="entry name" value="TPR-like_helical_dom_sf"/>
</dbReference>
<dbReference type="Proteomes" id="UP000694871">
    <property type="component" value="Unplaced"/>
</dbReference>
<evidence type="ECO:0000313" key="7">
    <source>
        <dbReference type="RefSeq" id="XP_015279644.1"/>
    </source>
</evidence>
<proteinExistence type="predicted"/>
<evidence type="ECO:0000313" key="6">
    <source>
        <dbReference type="Proteomes" id="UP000694871"/>
    </source>
</evidence>
<feature type="domain" description="MYND-type" evidence="5">
    <location>
        <begin position="59"/>
        <end position="96"/>
    </location>
</feature>
<keyword evidence="6" id="KW-1185">Reference proteome</keyword>
<keyword evidence="3" id="KW-0862">Zinc</keyword>
<dbReference type="RefSeq" id="XP_015279644.1">
    <property type="nucleotide sequence ID" value="XM_015424158.1"/>
</dbReference>
<dbReference type="PANTHER" id="PTHR46533:SF1">
    <property type="entry name" value="ZINC FINGER MYND DOMAIN-CONTAINING PROTEIN 12"/>
    <property type="match status" value="1"/>
</dbReference>
<sequence length="408" mass="45704">MGVAEVPPPIDIRGLCLFVVSGGRGLTVTNALRLQPGEREMQTEQVVPLALPRGRKVFCELCRAPATVRCGGCGVTFYCEVEHQSADWVSVHEKICQLLIPLRTVSPFYDSEKKRQHGQEQKISREKFLAELTHSVAQKCLFEGKHEDAIPAALHSLKFTISVHGWNSIELVPAYLMLAEASLGLGHLSQAEEYLSHAQWSILKTPQCSPTIQSKLHRNLGLLYAAKGNFEESLYHLANDVFHASCASGTNDVAVSGGYFHMADVFFRQNRMDVADSLYTEVTEIWYNHFSRLIDHQFESLLSPAEINVLPEEETTGDLLDESQQAEATQMLNAILEIREQASKPQPAKVAKVVFALAMFHYLILDIPKAHELMKKTLRITKTVPVEGLEESVHRLVKLIKSKPFYTK</sequence>
<gene>
    <name evidence="7" type="primary">ZMYND12</name>
</gene>
<dbReference type="InterPro" id="IPR053248">
    <property type="entry name" value="Zinc_finger_MYND_domain"/>
</dbReference>
<reference evidence="7" key="1">
    <citation type="submission" date="2025-08" db="UniProtKB">
        <authorList>
            <consortium name="RefSeq"/>
        </authorList>
    </citation>
    <scope>IDENTIFICATION</scope>
</reference>
<evidence type="ECO:0000259" key="5">
    <source>
        <dbReference type="PROSITE" id="PS50865"/>
    </source>
</evidence>
<dbReference type="Gene3D" id="6.10.140.2220">
    <property type="match status" value="1"/>
</dbReference>
<evidence type="ECO:0000256" key="2">
    <source>
        <dbReference type="ARBA" id="ARBA00022771"/>
    </source>
</evidence>
<organism evidence="6 7">
    <name type="scientific">Gekko japonicus</name>
    <name type="common">Schlegel's Japanese gecko</name>
    <dbReference type="NCBI Taxonomy" id="146911"/>
    <lineage>
        <taxon>Eukaryota</taxon>
        <taxon>Metazoa</taxon>
        <taxon>Chordata</taxon>
        <taxon>Craniata</taxon>
        <taxon>Vertebrata</taxon>
        <taxon>Euteleostomi</taxon>
        <taxon>Lepidosauria</taxon>
        <taxon>Squamata</taxon>
        <taxon>Bifurcata</taxon>
        <taxon>Gekkota</taxon>
        <taxon>Gekkonidae</taxon>
        <taxon>Gekkoninae</taxon>
        <taxon>Gekko</taxon>
    </lineage>
</organism>
<dbReference type="Pfam" id="PF01753">
    <property type="entry name" value="zf-MYND"/>
    <property type="match status" value="1"/>
</dbReference>
<name>A0ABM1L107_GEKJA</name>
<dbReference type="PANTHER" id="PTHR46533">
    <property type="entry name" value="ZINC FINGER MYND DOMAIN-CONTAINING PROTEIN 12"/>
    <property type="match status" value="1"/>
</dbReference>
<dbReference type="PROSITE" id="PS50865">
    <property type="entry name" value="ZF_MYND_2"/>
    <property type="match status" value="1"/>
</dbReference>